<dbReference type="EMBL" id="FXTE01000001">
    <property type="protein sequence ID" value="SMO48107.1"/>
    <property type="molecule type" value="Genomic_DNA"/>
</dbReference>
<dbReference type="Proteomes" id="UP000319555">
    <property type="component" value="Unassembled WGS sequence"/>
</dbReference>
<organism evidence="1 2">
    <name type="scientific">Ruegeria faecimaris</name>
    <dbReference type="NCBI Taxonomy" id="686389"/>
    <lineage>
        <taxon>Bacteria</taxon>
        <taxon>Pseudomonadati</taxon>
        <taxon>Pseudomonadota</taxon>
        <taxon>Alphaproteobacteria</taxon>
        <taxon>Rhodobacterales</taxon>
        <taxon>Roseobacteraceae</taxon>
        <taxon>Ruegeria</taxon>
    </lineage>
</organism>
<protein>
    <submittedName>
        <fullName evidence="1">Uncharacterized protein</fullName>
    </submittedName>
</protein>
<keyword evidence="2" id="KW-1185">Reference proteome</keyword>
<dbReference type="AlphaFoldDB" id="A0A521BLT0"/>
<gene>
    <name evidence="1" type="ORF">SAMN06265380_101951</name>
</gene>
<reference evidence="1 2" key="1">
    <citation type="submission" date="2017-05" db="EMBL/GenBank/DDBJ databases">
        <authorList>
            <person name="Varghese N."/>
            <person name="Submissions S."/>
        </authorList>
    </citation>
    <scope>NUCLEOTIDE SEQUENCE [LARGE SCALE GENOMIC DNA]</scope>
    <source>
        <strain evidence="1 2">DSM 28009</strain>
    </source>
</reference>
<dbReference type="RefSeq" id="WP_142634506.1">
    <property type="nucleotide sequence ID" value="NZ_CANLVA010000001.1"/>
</dbReference>
<dbReference type="OrthoDB" id="6896393at2"/>
<name>A0A521BLT0_9RHOB</name>
<evidence type="ECO:0000313" key="1">
    <source>
        <dbReference type="EMBL" id="SMO48107.1"/>
    </source>
</evidence>
<accession>A0A521BLT0</accession>
<evidence type="ECO:0000313" key="2">
    <source>
        <dbReference type="Proteomes" id="UP000319555"/>
    </source>
</evidence>
<proteinExistence type="predicted"/>
<sequence>MDYKEVNAVCQPGDDVASRDWYAWNNKMPPGPARLIVTGIVTVGNPGVEPMLVIANPQGINPSHLLLNIFLCQKPGKWPSVVVDKPVRFEQHSNPMYTHVDIVGGPSIEIFDAH</sequence>